<comment type="caution">
    <text evidence="3">The sequence shown here is derived from an EMBL/GenBank/DDBJ whole genome shotgun (WGS) entry which is preliminary data.</text>
</comment>
<dbReference type="Gene3D" id="3.20.20.100">
    <property type="entry name" value="NADP-dependent oxidoreductase domain"/>
    <property type="match status" value="1"/>
</dbReference>
<dbReference type="InterPro" id="IPR036812">
    <property type="entry name" value="NAD(P)_OxRdtase_dom_sf"/>
</dbReference>
<gene>
    <name evidence="3" type="ORF">EVJ58_g9578</name>
</gene>
<dbReference type="PANTHER" id="PTHR43364">
    <property type="entry name" value="NADH-SPECIFIC METHYLGLYOXAL REDUCTASE-RELATED"/>
    <property type="match status" value="1"/>
</dbReference>
<accession>A0A4Y9XST2</accession>
<name>A0A4Y9XST2_9APHY</name>
<reference evidence="3 4" key="1">
    <citation type="submission" date="2019-01" db="EMBL/GenBank/DDBJ databases">
        <title>Genome sequencing of the rare red list fungi Fomitopsis rosea.</title>
        <authorList>
            <person name="Buettner E."/>
            <person name="Kellner H."/>
        </authorList>
    </citation>
    <scope>NUCLEOTIDE SEQUENCE [LARGE SCALE GENOMIC DNA]</scope>
    <source>
        <strain evidence="3 4">DSM 105464</strain>
    </source>
</reference>
<dbReference type="STRING" id="34475.A0A4Y9XST2"/>
<protein>
    <recommendedName>
        <fullName evidence="2">NADP-dependent oxidoreductase domain-containing protein</fullName>
    </recommendedName>
</protein>
<dbReference type="InterPro" id="IPR023210">
    <property type="entry name" value="NADP_OxRdtase_dom"/>
</dbReference>
<dbReference type="EMBL" id="SEKV01000857">
    <property type="protein sequence ID" value="TFY53200.1"/>
    <property type="molecule type" value="Genomic_DNA"/>
</dbReference>
<dbReference type="InterPro" id="IPR050523">
    <property type="entry name" value="AKR_Detox_Biosynth"/>
</dbReference>
<dbReference type="AlphaFoldDB" id="A0A4Y9XST2"/>
<evidence type="ECO:0000256" key="1">
    <source>
        <dbReference type="ARBA" id="ARBA00023002"/>
    </source>
</evidence>
<dbReference type="SUPFAM" id="SSF51430">
    <property type="entry name" value="NAD(P)-linked oxidoreductase"/>
    <property type="match status" value="1"/>
</dbReference>
<dbReference type="Proteomes" id="UP000298390">
    <property type="component" value="Unassembled WGS sequence"/>
</dbReference>
<evidence type="ECO:0000313" key="4">
    <source>
        <dbReference type="Proteomes" id="UP000298390"/>
    </source>
</evidence>
<sequence>MLSSLSPRLAPRILPRTRFLRPSPLSFLAAAQRSAKMSTRVPLIFGTMTMGEQGKNGVRTSDLGECQEIIDVLFKHGHRELDTARMYAEGTTEPVRVLCLQHPDSLPLIAPASLAPGQVEVSERCHGRHQTSLKLLSPLKSRVLYLHAPDRSVPFEETLHEVNELYKQGLFQIFGLSNYASWEVAEIVNICKAKGYIQPKIYQAITAHRMYNAVTRDMEAELVPCCRKFGLRIVVYNPLAGGFFAGKVAAPDTDAPKGGRFDPNSKMGAMYRARYLKGGYFEALNYLKPIAEKHNLRLTEIALRWCQHHSVLTPTDGVILGASSAAQLEQNCADSEKGPLPEEIIKALDQARLIVGAEAPPYWR</sequence>
<evidence type="ECO:0000259" key="2">
    <source>
        <dbReference type="Pfam" id="PF00248"/>
    </source>
</evidence>
<dbReference type="CDD" id="cd19075">
    <property type="entry name" value="AKR_AKR7A1-5"/>
    <property type="match status" value="1"/>
</dbReference>
<dbReference type="GO" id="GO:0016491">
    <property type="term" value="F:oxidoreductase activity"/>
    <property type="evidence" value="ECO:0007669"/>
    <property type="project" value="UniProtKB-KW"/>
</dbReference>
<keyword evidence="1" id="KW-0560">Oxidoreductase</keyword>
<dbReference type="PANTHER" id="PTHR43364:SF4">
    <property type="entry name" value="NAD(P)-LINKED OXIDOREDUCTASE SUPERFAMILY PROTEIN"/>
    <property type="match status" value="1"/>
</dbReference>
<feature type="domain" description="NADP-dependent oxidoreductase" evidence="2">
    <location>
        <begin position="42"/>
        <end position="351"/>
    </location>
</feature>
<proteinExistence type="predicted"/>
<organism evidence="3 4">
    <name type="scientific">Rhodofomes roseus</name>
    <dbReference type="NCBI Taxonomy" id="34475"/>
    <lineage>
        <taxon>Eukaryota</taxon>
        <taxon>Fungi</taxon>
        <taxon>Dikarya</taxon>
        <taxon>Basidiomycota</taxon>
        <taxon>Agaricomycotina</taxon>
        <taxon>Agaricomycetes</taxon>
        <taxon>Polyporales</taxon>
        <taxon>Rhodofomes</taxon>
    </lineage>
</organism>
<dbReference type="Pfam" id="PF00248">
    <property type="entry name" value="Aldo_ket_red"/>
    <property type="match status" value="1"/>
</dbReference>
<evidence type="ECO:0000313" key="3">
    <source>
        <dbReference type="EMBL" id="TFY53200.1"/>
    </source>
</evidence>